<dbReference type="InterPro" id="IPR053745">
    <property type="entry name" value="Viral_Tail_Comp_sf"/>
</dbReference>
<organism evidence="1">
    <name type="scientific">Siphoviridae sp. ct5Px37</name>
    <dbReference type="NCBI Taxonomy" id="2826293"/>
    <lineage>
        <taxon>Viruses</taxon>
        <taxon>Duplodnaviria</taxon>
        <taxon>Heunggongvirae</taxon>
        <taxon>Uroviricota</taxon>
        <taxon>Caudoviricetes</taxon>
    </lineage>
</organism>
<evidence type="ECO:0008006" key="2">
    <source>
        <dbReference type="Google" id="ProtNLM"/>
    </source>
</evidence>
<protein>
    <recommendedName>
        <fullName evidence="2">DUF3168 domain-containing protein</fullName>
    </recommendedName>
</protein>
<dbReference type="Gene3D" id="3.30.2000.30">
    <property type="match status" value="1"/>
</dbReference>
<evidence type="ECO:0000313" key="1">
    <source>
        <dbReference type="EMBL" id="DAD89173.1"/>
    </source>
</evidence>
<name>A0A8S5N3B8_9CAUD</name>
<sequence length="129" mass="14542">MDPQQELFTALLLALRKQGYDVYDGALPPEGTPYPFIYLGDSRQTDEPNKSLLFGVVYQTIHVWHDNPRQRGTVSAMLGAIKTTCRTLGTTAHFAWFVREVDQHILPDNTTKTPLLHGVLDVAIQFSTR</sequence>
<dbReference type="EMBL" id="BK015055">
    <property type="protein sequence ID" value="DAD89173.1"/>
    <property type="molecule type" value="Genomic_DNA"/>
</dbReference>
<accession>A0A8S5N3B8</accession>
<reference evidence="1" key="1">
    <citation type="journal article" date="2021" name="Proc. Natl. Acad. Sci. U.S.A.">
        <title>A Catalog of Tens of Thousands of Viruses from Human Metagenomes Reveals Hidden Associations with Chronic Diseases.</title>
        <authorList>
            <person name="Tisza M.J."/>
            <person name="Buck C.B."/>
        </authorList>
    </citation>
    <scope>NUCLEOTIDE SEQUENCE</scope>
    <source>
        <strain evidence="1">Ct5Px37</strain>
    </source>
</reference>
<proteinExistence type="predicted"/>